<comment type="caution">
    <text evidence="3">The sequence shown here is derived from an EMBL/GenBank/DDBJ whole genome shotgun (WGS) entry which is preliminary data.</text>
</comment>
<feature type="transmembrane region" description="Helical" evidence="2">
    <location>
        <begin position="116"/>
        <end position="138"/>
    </location>
</feature>
<feature type="transmembrane region" description="Helical" evidence="2">
    <location>
        <begin position="34"/>
        <end position="53"/>
    </location>
</feature>
<feature type="transmembrane region" description="Helical" evidence="2">
    <location>
        <begin position="150"/>
        <end position="171"/>
    </location>
</feature>
<dbReference type="AlphaFoldDB" id="A0A4Q7V2P5"/>
<dbReference type="RefSeq" id="WP_207223675.1">
    <property type="nucleotide sequence ID" value="NZ_SHKL01000001.1"/>
</dbReference>
<evidence type="ECO:0000313" key="3">
    <source>
        <dbReference type="EMBL" id="RZT88646.1"/>
    </source>
</evidence>
<keyword evidence="2" id="KW-0812">Transmembrane</keyword>
<keyword evidence="2" id="KW-0472">Membrane</keyword>
<sequence length="194" mass="20205">MLVGVIIACEVAFWVFLLGGLAARYLLRRRRLSSALLVAVPLVDVILLVVAAIDLATGGTPGTVHGLAAVYLGLSVTFGPSVVAATDVRFAHRFAGGPPPSRPQGRAEKVRHEWVTWLRCAGAALIAAAGAGAMHLVAPPGVDPLTLWGFPAQLGIVTAVWLAVGPLPATFTREHRTPAEQPAASAAGERNESR</sequence>
<protein>
    <submittedName>
        <fullName evidence="3">Uncharacterized protein</fullName>
    </submittedName>
</protein>
<evidence type="ECO:0000256" key="2">
    <source>
        <dbReference type="SAM" id="Phobius"/>
    </source>
</evidence>
<gene>
    <name evidence="3" type="ORF">EV383_5590</name>
</gene>
<feature type="transmembrane region" description="Helical" evidence="2">
    <location>
        <begin position="65"/>
        <end position="85"/>
    </location>
</feature>
<organism evidence="3 4">
    <name type="scientific">Pseudonocardia sediminis</name>
    <dbReference type="NCBI Taxonomy" id="1397368"/>
    <lineage>
        <taxon>Bacteria</taxon>
        <taxon>Bacillati</taxon>
        <taxon>Actinomycetota</taxon>
        <taxon>Actinomycetes</taxon>
        <taxon>Pseudonocardiales</taxon>
        <taxon>Pseudonocardiaceae</taxon>
        <taxon>Pseudonocardia</taxon>
    </lineage>
</organism>
<keyword evidence="4" id="KW-1185">Reference proteome</keyword>
<evidence type="ECO:0000256" key="1">
    <source>
        <dbReference type="SAM" id="MobiDB-lite"/>
    </source>
</evidence>
<dbReference type="EMBL" id="SHKL01000001">
    <property type="protein sequence ID" value="RZT88646.1"/>
    <property type="molecule type" value="Genomic_DNA"/>
</dbReference>
<accession>A0A4Q7V2P5</accession>
<proteinExistence type="predicted"/>
<keyword evidence="2" id="KW-1133">Transmembrane helix</keyword>
<feature type="region of interest" description="Disordered" evidence="1">
    <location>
        <begin position="173"/>
        <end position="194"/>
    </location>
</feature>
<feature type="transmembrane region" description="Helical" evidence="2">
    <location>
        <begin position="6"/>
        <end position="27"/>
    </location>
</feature>
<evidence type="ECO:0000313" key="4">
    <source>
        <dbReference type="Proteomes" id="UP000291591"/>
    </source>
</evidence>
<dbReference type="Proteomes" id="UP000291591">
    <property type="component" value="Unassembled WGS sequence"/>
</dbReference>
<name>A0A4Q7V2P5_PSEST</name>
<reference evidence="3 4" key="1">
    <citation type="submission" date="2019-02" db="EMBL/GenBank/DDBJ databases">
        <title>Sequencing the genomes of 1000 actinobacteria strains.</title>
        <authorList>
            <person name="Klenk H.-P."/>
        </authorList>
    </citation>
    <scope>NUCLEOTIDE SEQUENCE [LARGE SCALE GENOMIC DNA]</scope>
    <source>
        <strain evidence="3 4">DSM 45779</strain>
    </source>
</reference>